<evidence type="ECO:0000313" key="8">
    <source>
        <dbReference type="EMBL" id="SEH96100.1"/>
    </source>
</evidence>
<evidence type="ECO:0000256" key="6">
    <source>
        <dbReference type="ARBA" id="ARBA00058104"/>
    </source>
</evidence>
<reference evidence="9" key="1">
    <citation type="submission" date="2016-10" db="EMBL/GenBank/DDBJ databases">
        <authorList>
            <person name="Varghese N."/>
            <person name="Submissions S."/>
        </authorList>
    </citation>
    <scope>NUCLEOTIDE SEQUENCE [LARGE SCALE GENOMIC DNA]</scope>
    <source>
        <strain evidence="9">DSM 11593</strain>
    </source>
</reference>
<sequence>MQNERNRLLDAALTHAPFDGMNERALLAGARDCGITPELARVLFPQGGAGLAAAYHRRADAALARAMALSPPSGRIRDRIAGAIWTRLMLSDPELVRAGTAVMALPQNAGLGARLMWETADTIWTALGDGSEDVSWWTKRATLASVWGAVVLYWLGDASAGHEDTRGFIDRRIDDVMRVEKLKAAARKLPGVGALAGLATGWISKPQRAAAPGYQKEA</sequence>
<organism evidence="8 9">
    <name type="scientific">Paracoccus alkenifer</name>
    <dbReference type="NCBI Taxonomy" id="65735"/>
    <lineage>
        <taxon>Bacteria</taxon>
        <taxon>Pseudomonadati</taxon>
        <taxon>Pseudomonadota</taxon>
        <taxon>Alphaproteobacteria</taxon>
        <taxon>Rhodobacterales</taxon>
        <taxon>Paracoccaceae</taxon>
        <taxon>Paracoccus</taxon>
    </lineage>
</organism>
<name>A0A1H6ME76_9RHOB</name>
<protein>
    <submittedName>
        <fullName evidence="8">Ubiquinone biosynthesis protein COQ9</fullName>
    </submittedName>
</protein>
<keyword evidence="8" id="KW-0830">Ubiquinone</keyword>
<keyword evidence="3" id="KW-0831">Ubiquinone biosynthesis</keyword>
<dbReference type="PANTHER" id="PTHR21427">
    <property type="entry name" value="UBIQUINONE BIOSYNTHESIS PROTEIN COQ9, MITOCHONDRIAL"/>
    <property type="match status" value="1"/>
</dbReference>
<dbReference type="OrthoDB" id="7201143at2"/>
<evidence type="ECO:0000256" key="1">
    <source>
        <dbReference type="ARBA" id="ARBA00004749"/>
    </source>
</evidence>
<proteinExistence type="inferred from homology"/>
<evidence type="ECO:0000256" key="2">
    <source>
        <dbReference type="ARBA" id="ARBA00010766"/>
    </source>
</evidence>
<evidence type="ECO:0000256" key="4">
    <source>
        <dbReference type="ARBA" id="ARBA00022946"/>
    </source>
</evidence>
<dbReference type="AlphaFoldDB" id="A0A1H6ME76"/>
<dbReference type="EMBL" id="FNXG01000003">
    <property type="protein sequence ID" value="SEH96100.1"/>
    <property type="molecule type" value="Genomic_DNA"/>
</dbReference>
<evidence type="ECO:0000256" key="3">
    <source>
        <dbReference type="ARBA" id="ARBA00022688"/>
    </source>
</evidence>
<comment type="similarity">
    <text evidence="2">Belongs to the COQ9 family.</text>
</comment>
<evidence type="ECO:0000259" key="7">
    <source>
        <dbReference type="Pfam" id="PF08511"/>
    </source>
</evidence>
<keyword evidence="5" id="KW-0446">Lipid-binding</keyword>
<dbReference type="Pfam" id="PF08511">
    <property type="entry name" value="COQ9"/>
    <property type="match status" value="1"/>
</dbReference>
<dbReference type="Proteomes" id="UP000199125">
    <property type="component" value="Unassembled WGS sequence"/>
</dbReference>
<dbReference type="STRING" id="65735.SAMN04488075_1909"/>
<evidence type="ECO:0000256" key="5">
    <source>
        <dbReference type="ARBA" id="ARBA00023121"/>
    </source>
</evidence>
<dbReference type="Gene3D" id="1.10.357.10">
    <property type="entry name" value="Tetracycline Repressor, domain 2"/>
    <property type="match status" value="1"/>
</dbReference>
<comment type="function">
    <text evidence="6">Membrane-associated protein that warps the membrane surface to access and bind aromatic isoprenes with high specificity, including ubiquinone (CoQ) isoprene intermediates and presents them directly to COQ7, therefore facilitating the COQ7-mediated hydroxylase step. Participates in the biosynthesis of coenzyme Q, also named ubiquinone, an essential lipid-soluble electron transporter for aerobic cellular respiration.</text>
</comment>
<keyword evidence="9" id="KW-1185">Reference proteome</keyword>
<gene>
    <name evidence="8" type="ORF">SAMN04488075_1909</name>
</gene>
<comment type="pathway">
    <text evidence="1">Cofactor biosynthesis; ubiquinone biosynthesis.</text>
</comment>
<dbReference type="GO" id="GO:0008289">
    <property type="term" value="F:lipid binding"/>
    <property type="evidence" value="ECO:0007669"/>
    <property type="project" value="UniProtKB-KW"/>
</dbReference>
<dbReference type="NCBIfam" id="TIGR02396">
    <property type="entry name" value="diverge_rpsU"/>
    <property type="match status" value="1"/>
</dbReference>
<dbReference type="InterPro" id="IPR012762">
    <property type="entry name" value="Ubiq_biosynth_COQ9"/>
</dbReference>
<dbReference type="GO" id="GO:0006744">
    <property type="term" value="P:ubiquinone biosynthetic process"/>
    <property type="evidence" value="ECO:0007669"/>
    <property type="project" value="UniProtKB-KW"/>
</dbReference>
<feature type="domain" description="COQ9 C-terminal" evidence="7">
    <location>
        <begin position="112"/>
        <end position="180"/>
    </location>
</feature>
<evidence type="ECO:0000313" key="9">
    <source>
        <dbReference type="Proteomes" id="UP000199125"/>
    </source>
</evidence>
<dbReference type="PANTHER" id="PTHR21427:SF19">
    <property type="entry name" value="UBIQUINONE BIOSYNTHESIS PROTEIN COQ9, MITOCHONDRIAL"/>
    <property type="match status" value="1"/>
</dbReference>
<dbReference type="InterPro" id="IPR013718">
    <property type="entry name" value="COQ9_C"/>
</dbReference>
<accession>A0A1H6ME76</accession>
<keyword evidence="4" id="KW-0809">Transit peptide</keyword>